<keyword evidence="5" id="KW-0106">Calcium</keyword>
<comment type="catalytic activity">
    <reaction evidence="8">
        <text>alpha-D-glucose = beta-D-glucose</text>
        <dbReference type="Rhea" id="RHEA:10264"/>
        <dbReference type="ChEBI" id="CHEBI:15903"/>
        <dbReference type="ChEBI" id="CHEBI:17925"/>
        <dbReference type="EC" id="5.1.3.3"/>
    </reaction>
</comment>
<evidence type="ECO:0000256" key="9">
    <source>
        <dbReference type="SAM" id="SignalP"/>
    </source>
</evidence>
<dbReference type="NCBIfam" id="NF008277">
    <property type="entry name" value="PRK11055.1"/>
    <property type="match status" value="1"/>
</dbReference>
<sequence length="385" mass="42007">MKRYIFLVAIAVCLLSCTGNSGAGNGIDLLDAAAFRTEIAGKPVMLYTLQNENGMTVQLTNYGARIVALWVPSADGTHKDVVWGFENIDGYLNTADKYCGPVVGRYGNRIGKGRFTLDGKEYQLTINNGENHLHGGTGGFEARVWNGSETVDKQGNPAVEMTYRAMDGEEGYPGNLDIAVTYSLTPANELVIDYKATTDAPTIVNPTSHVYYNLHGTSEKSTDSHLLTIHASHFTPTDAGLIPTGEIRPVEGTPLDFRKPHAIGERIGRTDYEPLAFGNGYDHNWVLDKPAPSAVTLAAEVYEPATGIVMKILTDQPGFQFYAGQGMDGKEVGKRGDRHNYHSGLALETQNFPDAPNHDNFPSSVLRPGETYTQHTVYAFETVKR</sequence>
<name>A0ABV1GUI3_9BACT</name>
<dbReference type="CDD" id="cd09019">
    <property type="entry name" value="galactose_mutarotase_like"/>
    <property type="match status" value="1"/>
</dbReference>
<dbReference type="InterPro" id="IPR047215">
    <property type="entry name" value="Galactose_mutarotase-like"/>
</dbReference>
<dbReference type="Proteomes" id="UP001460202">
    <property type="component" value="Unassembled WGS sequence"/>
</dbReference>
<dbReference type="Gene3D" id="2.70.98.10">
    <property type="match status" value="1"/>
</dbReference>
<evidence type="ECO:0000256" key="4">
    <source>
        <dbReference type="ARBA" id="ARBA00011245"/>
    </source>
</evidence>
<evidence type="ECO:0000256" key="7">
    <source>
        <dbReference type="ARBA" id="ARBA00023277"/>
    </source>
</evidence>
<evidence type="ECO:0000313" key="11">
    <source>
        <dbReference type="Proteomes" id="UP001460202"/>
    </source>
</evidence>
<protein>
    <recommendedName>
        <fullName evidence="8">Aldose 1-epimerase</fullName>
        <ecNumber evidence="8">5.1.3.3</ecNumber>
    </recommendedName>
</protein>
<dbReference type="PIRSF" id="PIRSF005096">
    <property type="entry name" value="GALM"/>
    <property type="match status" value="1"/>
</dbReference>
<keyword evidence="6 8" id="KW-0413">Isomerase</keyword>
<comment type="subunit">
    <text evidence="4">Monomer.</text>
</comment>
<evidence type="ECO:0000313" key="10">
    <source>
        <dbReference type="EMBL" id="MEQ2544055.1"/>
    </source>
</evidence>
<dbReference type="GO" id="GO:0016853">
    <property type="term" value="F:isomerase activity"/>
    <property type="evidence" value="ECO:0007669"/>
    <property type="project" value="UniProtKB-KW"/>
</dbReference>
<dbReference type="EC" id="5.1.3.3" evidence="8"/>
<evidence type="ECO:0000256" key="1">
    <source>
        <dbReference type="ARBA" id="ARBA00001913"/>
    </source>
</evidence>
<comment type="pathway">
    <text evidence="2 8">Carbohydrate metabolism; hexose metabolism.</text>
</comment>
<dbReference type="RefSeq" id="WP_349093832.1">
    <property type="nucleotide sequence ID" value="NZ_JBBMFL010000003.1"/>
</dbReference>
<comment type="caution">
    <text evidence="10">The sequence shown here is derived from an EMBL/GenBank/DDBJ whole genome shotgun (WGS) entry which is preliminary data.</text>
</comment>
<evidence type="ECO:0000256" key="5">
    <source>
        <dbReference type="ARBA" id="ARBA00022837"/>
    </source>
</evidence>
<organism evidence="10 11">
    <name type="scientific">Alistipes intestinihominis</name>
    <dbReference type="NCBI Taxonomy" id="3133172"/>
    <lineage>
        <taxon>Bacteria</taxon>
        <taxon>Pseudomonadati</taxon>
        <taxon>Bacteroidota</taxon>
        <taxon>Bacteroidia</taxon>
        <taxon>Bacteroidales</taxon>
        <taxon>Rikenellaceae</taxon>
        <taxon>Alistipes</taxon>
    </lineage>
</organism>
<dbReference type="PANTHER" id="PTHR10091:SF0">
    <property type="entry name" value="GALACTOSE MUTAROTASE"/>
    <property type="match status" value="1"/>
</dbReference>
<dbReference type="Pfam" id="PF01263">
    <property type="entry name" value="Aldose_epim"/>
    <property type="match status" value="1"/>
</dbReference>
<dbReference type="PANTHER" id="PTHR10091">
    <property type="entry name" value="ALDOSE-1-EPIMERASE"/>
    <property type="match status" value="1"/>
</dbReference>
<keyword evidence="9" id="KW-0732">Signal</keyword>
<dbReference type="InterPro" id="IPR015443">
    <property type="entry name" value="Aldose_1-epimerase"/>
</dbReference>
<feature type="signal peptide" evidence="9">
    <location>
        <begin position="1"/>
        <end position="23"/>
    </location>
</feature>
<reference evidence="10 11" key="1">
    <citation type="submission" date="2024-03" db="EMBL/GenBank/DDBJ databases">
        <title>Human intestinal bacterial collection.</title>
        <authorList>
            <person name="Pauvert C."/>
            <person name="Hitch T.C.A."/>
            <person name="Clavel T."/>
        </authorList>
    </citation>
    <scope>NUCLEOTIDE SEQUENCE [LARGE SCALE GENOMIC DNA]</scope>
    <source>
        <strain evidence="10 11">CLA-KB-H122</strain>
    </source>
</reference>
<proteinExistence type="inferred from homology"/>
<accession>A0ABV1GUI3</accession>
<comment type="similarity">
    <text evidence="3 8">Belongs to the aldose epimerase family.</text>
</comment>
<evidence type="ECO:0000256" key="2">
    <source>
        <dbReference type="ARBA" id="ARBA00005028"/>
    </source>
</evidence>
<evidence type="ECO:0000256" key="6">
    <source>
        <dbReference type="ARBA" id="ARBA00023235"/>
    </source>
</evidence>
<keyword evidence="11" id="KW-1185">Reference proteome</keyword>
<dbReference type="SUPFAM" id="SSF74650">
    <property type="entry name" value="Galactose mutarotase-like"/>
    <property type="match status" value="1"/>
</dbReference>
<keyword evidence="7 8" id="KW-0119">Carbohydrate metabolism</keyword>
<comment type="cofactor">
    <cofactor evidence="1">
        <name>Ca(2+)</name>
        <dbReference type="ChEBI" id="CHEBI:29108"/>
    </cofactor>
</comment>
<dbReference type="EMBL" id="JBBMFL010000003">
    <property type="protein sequence ID" value="MEQ2544055.1"/>
    <property type="molecule type" value="Genomic_DNA"/>
</dbReference>
<evidence type="ECO:0000256" key="3">
    <source>
        <dbReference type="ARBA" id="ARBA00006206"/>
    </source>
</evidence>
<dbReference type="InterPro" id="IPR014718">
    <property type="entry name" value="GH-type_carb-bd"/>
</dbReference>
<evidence type="ECO:0000256" key="8">
    <source>
        <dbReference type="PIRNR" id="PIRNR005096"/>
    </source>
</evidence>
<gene>
    <name evidence="10" type="ORF">WMO46_03700</name>
</gene>
<dbReference type="InterPro" id="IPR008183">
    <property type="entry name" value="Aldose_1/G6P_1-epimerase"/>
</dbReference>
<feature type="chain" id="PRO_5045728256" description="Aldose 1-epimerase" evidence="9">
    <location>
        <begin position="24"/>
        <end position="385"/>
    </location>
</feature>
<dbReference type="InterPro" id="IPR011013">
    <property type="entry name" value="Gal_mutarotase_sf_dom"/>
</dbReference>